<gene>
    <name evidence="10" type="ORF">J3R75_003548</name>
</gene>
<proteinExistence type="predicted"/>
<evidence type="ECO:0000256" key="6">
    <source>
        <dbReference type="ARBA" id="ARBA00023136"/>
    </source>
</evidence>
<feature type="transmembrane region" description="Helical" evidence="8">
    <location>
        <begin position="111"/>
        <end position="129"/>
    </location>
</feature>
<dbReference type="EMBL" id="JAUSVL010000001">
    <property type="protein sequence ID" value="MDQ0291441.1"/>
    <property type="molecule type" value="Genomic_DNA"/>
</dbReference>
<feature type="transmembrane region" description="Helical" evidence="8">
    <location>
        <begin position="281"/>
        <end position="300"/>
    </location>
</feature>
<evidence type="ECO:0000259" key="9">
    <source>
        <dbReference type="Pfam" id="PF00361"/>
    </source>
</evidence>
<evidence type="ECO:0000256" key="7">
    <source>
        <dbReference type="RuleBase" id="RU000320"/>
    </source>
</evidence>
<feature type="transmembrane region" description="Helical" evidence="8">
    <location>
        <begin position="210"/>
        <end position="227"/>
    </location>
</feature>
<feature type="transmembrane region" description="Helical" evidence="8">
    <location>
        <begin position="408"/>
        <end position="432"/>
    </location>
</feature>
<feature type="transmembrane region" description="Helical" evidence="8">
    <location>
        <begin position="135"/>
        <end position="153"/>
    </location>
</feature>
<dbReference type="GO" id="GO:0042773">
    <property type="term" value="P:ATP synthesis coupled electron transport"/>
    <property type="evidence" value="ECO:0007669"/>
    <property type="project" value="InterPro"/>
</dbReference>
<dbReference type="GO" id="GO:0005886">
    <property type="term" value="C:plasma membrane"/>
    <property type="evidence" value="ECO:0007669"/>
    <property type="project" value="UniProtKB-SubCell"/>
</dbReference>
<keyword evidence="11" id="KW-1185">Reference proteome</keyword>
<evidence type="ECO:0000256" key="3">
    <source>
        <dbReference type="ARBA" id="ARBA00022692"/>
    </source>
</evidence>
<evidence type="ECO:0000313" key="10">
    <source>
        <dbReference type="EMBL" id="MDQ0291441.1"/>
    </source>
</evidence>
<sequence length="480" mass="51924">MELVLIILLPLLFAVLALGLCRHGQWPLRLLQLGAVCHLLLVCYVTLPGRAPDLVSFHGIDLFGLDHVSRLLLTLTSLLFACVAAHSARWYPADRLLGMKRGHGHSLRPGLFVACMLSFLSMMSMVLVARNLGVLWIAVEATTLASAPLIIFHQGPRSLEAMWKYLLICSVGIGLALFGTLLLASAFTGAHELSPGLNLSALMAARHELNSTWFKAAFIFILAGYGTKMGLAPFHTWLPDAHSEAPATVSALLSAALLNCSFLGIFRFVQIAPPELTGFCRTLLIALGLCSLVVAAFFIIRQRDYKRMLAFSSVEHMGLATIILGLGMNNVAYVHLCGHSLTKMMLFLVAGNIYLTYDTRVVHDIKGMFGAIPRTATLWVIGVLLICGTPPSPLFITELLLVTQAPLWLGATVLTLLFVVFCGMASICLDMVMGPRPETPPDSEAVKAAESLCSIPALAVVTVLAMGTALIFFIESSQWV</sequence>
<dbReference type="PANTHER" id="PTHR42682:SF5">
    <property type="entry name" value="HYDROGENASE-4 COMPONENT F"/>
    <property type="match status" value="1"/>
</dbReference>
<protein>
    <submittedName>
        <fullName evidence="10">Hydrogenase-4 component F</fullName>
        <ecNumber evidence="10">1.-.-.-</ecNumber>
    </submittedName>
</protein>
<feature type="transmembrane region" description="Helical" evidence="8">
    <location>
        <begin position="452"/>
        <end position="474"/>
    </location>
</feature>
<dbReference type="InterPro" id="IPR001750">
    <property type="entry name" value="ND/Mrp_TM"/>
</dbReference>
<dbReference type="PRINTS" id="PR01437">
    <property type="entry name" value="NUOXDRDTASE4"/>
</dbReference>
<dbReference type="Pfam" id="PF00361">
    <property type="entry name" value="Proton_antipo_M"/>
    <property type="match status" value="1"/>
</dbReference>
<comment type="caution">
    <text evidence="10">The sequence shown here is derived from an EMBL/GenBank/DDBJ whole genome shotgun (WGS) entry which is preliminary data.</text>
</comment>
<keyword evidence="2" id="KW-1003">Cell membrane</keyword>
<dbReference type="InterPro" id="IPR003918">
    <property type="entry name" value="NADH_UbQ_OxRdtase"/>
</dbReference>
<keyword evidence="4 8" id="KW-1133">Transmembrane helix</keyword>
<dbReference type="RefSeq" id="WP_307264228.1">
    <property type="nucleotide sequence ID" value="NZ_JAUSVL010000001.1"/>
</dbReference>
<dbReference type="AlphaFoldDB" id="A0AAE3VJG3"/>
<feature type="transmembrane region" description="Helical" evidence="8">
    <location>
        <begin position="307"/>
        <end position="326"/>
    </location>
</feature>
<feature type="transmembrane region" description="Helical" evidence="8">
    <location>
        <begin position="71"/>
        <end position="91"/>
    </location>
</feature>
<evidence type="ECO:0000256" key="1">
    <source>
        <dbReference type="ARBA" id="ARBA00004651"/>
    </source>
</evidence>
<evidence type="ECO:0000256" key="8">
    <source>
        <dbReference type="SAM" id="Phobius"/>
    </source>
</evidence>
<keyword evidence="3 7" id="KW-0812">Transmembrane</keyword>
<name>A0AAE3VJG3_9BACT</name>
<dbReference type="InterPro" id="IPR052175">
    <property type="entry name" value="ComplexI-like_HydComp"/>
</dbReference>
<feature type="transmembrane region" description="Helical" evidence="8">
    <location>
        <begin position="376"/>
        <end position="396"/>
    </location>
</feature>
<evidence type="ECO:0000313" key="11">
    <source>
        <dbReference type="Proteomes" id="UP001238163"/>
    </source>
</evidence>
<dbReference type="Proteomes" id="UP001238163">
    <property type="component" value="Unassembled WGS sequence"/>
</dbReference>
<organism evidence="10 11">
    <name type="scientific">Oligosphaera ethanolica</name>
    <dbReference type="NCBI Taxonomy" id="760260"/>
    <lineage>
        <taxon>Bacteria</taxon>
        <taxon>Pseudomonadati</taxon>
        <taxon>Lentisphaerota</taxon>
        <taxon>Oligosphaeria</taxon>
        <taxon>Oligosphaerales</taxon>
        <taxon>Oligosphaeraceae</taxon>
        <taxon>Oligosphaera</taxon>
    </lineage>
</organism>
<dbReference type="PANTHER" id="PTHR42682">
    <property type="entry name" value="HYDROGENASE-4 COMPONENT F"/>
    <property type="match status" value="1"/>
</dbReference>
<accession>A0AAE3VJG3</accession>
<evidence type="ECO:0000256" key="2">
    <source>
        <dbReference type="ARBA" id="ARBA00022475"/>
    </source>
</evidence>
<dbReference type="GO" id="GO:0008137">
    <property type="term" value="F:NADH dehydrogenase (ubiquinone) activity"/>
    <property type="evidence" value="ECO:0007669"/>
    <property type="project" value="InterPro"/>
</dbReference>
<feature type="transmembrane region" description="Helical" evidence="8">
    <location>
        <begin position="332"/>
        <end position="355"/>
    </location>
</feature>
<feature type="transmembrane region" description="Helical" evidence="8">
    <location>
        <begin position="165"/>
        <end position="190"/>
    </location>
</feature>
<feature type="transmembrane region" description="Helical" evidence="8">
    <location>
        <begin position="248"/>
        <end position="269"/>
    </location>
</feature>
<evidence type="ECO:0000256" key="5">
    <source>
        <dbReference type="ARBA" id="ARBA00023002"/>
    </source>
</evidence>
<reference evidence="10" key="1">
    <citation type="submission" date="2023-07" db="EMBL/GenBank/DDBJ databases">
        <title>Genomic Encyclopedia of Type Strains, Phase IV (KMG-IV): sequencing the most valuable type-strain genomes for metagenomic binning, comparative biology and taxonomic classification.</title>
        <authorList>
            <person name="Goeker M."/>
        </authorList>
    </citation>
    <scope>NUCLEOTIDE SEQUENCE</scope>
    <source>
        <strain evidence="10">DSM 24202</strain>
    </source>
</reference>
<keyword evidence="5 10" id="KW-0560">Oxidoreductase</keyword>
<evidence type="ECO:0000256" key="4">
    <source>
        <dbReference type="ARBA" id="ARBA00022989"/>
    </source>
</evidence>
<dbReference type="GO" id="GO:0016491">
    <property type="term" value="F:oxidoreductase activity"/>
    <property type="evidence" value="ECO:0007669"/>
    <property type="project" value="UniProtKB-KW"/>
</dbReference>
<keyword evidence="6 8" id="KW-0472">Membrane</keyword>
<dbReference type="EC" id="1.-.-.-" evidence="10"/>
<comment type="subcellular location">
    <subcellularLocation>
        <location evidence="1">Cell membrane</location>
        <topology evidence="1">Multi-pass membrane protein</topology>
    </subcellularLocation>
    <subcellularLocation>
        <location evidence="7">Membrane</location>
        <topology evidence="7">Multi-pass membrane protein</topology>
    </subcellularLocation>
</comment>
<feature type="domain" description="NADH:quinone oxidoreductase/Mrp antiporter transmembrane" evidence="9">
    <location>
        <begin position="129"/>
        <end position="416"/>
    </location>
</feature>